<dbReference type="InterPro" id="IPR034998">
    <property type="entry name" value="ANKLE1"/>
</dbReference>
<dbReference type="GeneID" id="106811446"/>
<dbReference type="InterPro" id="IPR036770">
    <property type="entry name" value="Ankyrin_rpt-contain_sf"/>
</dbReference>
<dbReference type="RefSeq" id="XP_014670550.1">
    <property type="nucleotide sequence ID" value="XM_014815064.1"/>
</dbReference>
<sequence>MAEKYAALLLESIKSEDLVRAKDLLESGADPNHLLREDATPFHLAVGTDSDHALDFVRLMLCHSADPNVRSSEGLTPLHVSAIWGKQEVLHLLLANGADPFLMDEDGDDALDLARQNGDPVCIAHLKQAQEEVKSSQQEDGENDYTLELRNLTVLDRRFFPSLSQSAFVSAANAGDETLPDTSWSMYRDSSASYHVPWRDISASHPDPSRDISALHHAPCRDTSASHNGPCRDTRASHNGPCRAPSASHHAPCRDTSASHNGPCRDTSASHHDPCRDSRATYDLLRDASATYGPRHEASATYDHLQDTSTSHHDPCRDTSWSMYQDASAIYPDARRKSLRSWDQATHYIDATSPDHVVLHQRAPAGSPVLSDVTASFHTAHDSLGSGDLGNSDLGNSDLCSGNLGSGDLGSGDLVANMRELNLSDTRPGGGAIAPTVRGETSPGKAVGRVIGGAPWQAFETAGETPTRPEADSDSIAHRNMRQAWTNEGGTGYEAKRSVLRGGDEAAATGGGGGEENWWSSRFLPGGLPTAFTDSMMTDDLSSTSGSRGGVAAEDEVVSEYLYTDAGEGVSLVERRCPAAAACGGRDASSQRDDSTFAASGTQSEGEAETTTAATSCDWRDYETATDCDVDEETHAGAPALRSARPPDAPLATTTSVLNGAPSRRDDRVMGPPASASVLSDASRLSDVLSEISRVSVPSCLQQLSDSRLHAALREQHDDPGPVTASTRCVYLRRLARLYRRPSLPRRGHTDQYCSEVQKAISGKFPMASFAERERLMCQAFSQADPNRKWREGNLKSSFNYLLLDPRVTDNLPLRCAAMSDAECSAAFFAAVFYVGKGKRSRPYSHFYEALRPTATAKKKKTLGRKLQHIRDIWSEGLGVVSLHCFQNVIPVEAYTREACMIEALGLGHLTNQKKGDFYSIASTWSIGEKRQMGAYLLLRARNIFLSEGERQIRPADI</sequence>
<protein>
    <submittedName>
        <fullName evidence="5">Uncharacterized protein LOC106811446</fullName>
    </submittedName>
</protein>
<evidence type="ECO:0000259" key="3">
    <source>
        <dbReference type="PROSITE" id="PS50954"/>
    </source>
</evidence>
<feature type="region of interest" description="Disordered" evidence="2">
    <location>
        <begin position="220"/>
        <end position="276"/>
    </location>
</feature>
<feature type="compositionally biased region" description="Low complexity" evidence="2">
    <location>
        <begin position="600"/>
        <end position="615"/>
    </location>
</feature>
<evidence type="ECO:0000256" key="1">
    <source>
        <dbReference type="PROSITE-ProRule" id="PRU00023"/>
    </source>
</evidence>
<evidence type="ECO:0000256" key="2">
    <source>
        <dbReference type="SAM" id="MobiDB-lite"/>
    </source>
</evidence>
<keyword evidence="4" id="KW-1185">Reference proteome</keyword>
<dbReference type="Gene3D" id="1.10.720.40">
    <property type="match status" value="1"/>
</dbReference>
<evidence type="ECO:0000313" key="4">
    <source>
        <dbReference type="Proteomes" id="UP000695022"/>
    </source>
</evidence>
<dbReference type="SUPFAM" id="SSF63451">
    <property type="entry name" value="LEM domain"/>
    <property type="match status" value="1"/>
</dbReference>
<dbReference type="PROSITE" id="PS50954">
    <property type="entry name" value="LEM"/>
    <property type="match status" value="1"/>
</dbReference>
<dbReference type="SUPFAM" id="SSF48403">
    <property type="entry name" value="Ankyrin repeat"/>
    <property type="match status" value="1"/>
</dbReference>
<dbReference type="SMART" id="SM00540">
    <property type="entry name" value="LEM"/>
    <property type="match status" value="1"/>
</dbReference>
<dbReference type="PANTHER" id="PTHR46427">
    <property type="entry name" value="ANKYRIN REPEAT AND LEM DOMAIN-CONTAINING PROTEIN 1"/>
    <property type="match status" value="1"/>
</dbReference>
<dbReference type="Gene3D" id="1.25.40.20">
    <property type="entry name" value="Ankyrin repeat-containing domain"/>
    <property type="match status" value="1"/>
</dbReference>
<feature type="repeat" description="ANK" evidence="1">
    <location>
        <begin position="73"/>
        <end position="105"/>
    </location>
</feature>
<keyword evidence="1" id="KW-0040">ANK repeat</keyword>
<dbReference type="Proteomes" id="UP000695022">
    <property type="component" value="Unplaced"/>
</dbReference>
<dbReference type="CDD" id="cd10454">
    <property type="entry name" value="GIY-YIG_COG3680_Meta"/>
    <property type="match status" value="1"/>
</dbReference>
<dbReference type="PANTHER" id="PTHR46427:SF1">
    <property type="entry name" value="ANKYRIN REPEAT AND LEM DOMAIN-CONTAINING PROTEIN 1"/>
    <property type="match status" value="1"/>
</dbReference>
<dbReference type="InterPro" id="IPR002110">
    <property type="entry name" value="Ankyrin_rpt"/>
</dbReference>
<dbReference type="InterPro" id="IPR003887">
    <property type="entry name" value="LEM_dom"/>
</dbReference>
<gene>
    <name evidence="5" type="primary">LOC106811446</name>
</gene>
<evidence type="ECO:0000313" key="5">
    <source>
        <dbReference type="RefSeq" id="XP_014670550.1"/>
    </source>
</evidence>
<dbReference type="Pfam" id="PF22945">
    <property type="entry name" value="LEM-3_GIY-YIG"/>
    <property type="match status" value="1"/>
</dbReference>
<dbReference type="InterPro" id="IPR011015">
    <property type="entry name" value="LEM/LEM-like_dom_sf"/>
</dbReference>
<feature type="domain" description="LEM" evidence="3">
    <location>
        <begin position="698"/>
        <end position="742"/>
    </location>
</feature>
<accession>A0ABM1EEC9</accession>
<dbReference type="PROSITE" id="PS50297">
    <property type="entry name" value="ANK_REP_REGION"/>
    <property type="match status" value="1"/>
</dbReference>
<reference evidence="5" key="1">
    <citation type="submission" date="2025-08" db="UniProtKB">
        <authorList>
            <consortium name="RefSeq"/>
        </authorList>
    </citation>
    <scope>IDENTIFICATION</scope>
</reference>
<name>A0ABM1EEC9_PRICU</name>
<dbReference type="Pfam" id="PF12796">
    <property type="entry name" value="Ank_2"/>
    <property type="match status" value="1"/>
</dbReference>
<feature type="region of interest" description="Disordered" evidence="2">
    <location>
        <begin position="582"/>
        <end position="615"/>
    </location>
</feature>
<dbReference type="Pfam" id="PF03020">
    <property type="entry name" value="LEM"/>
    <property type="match status" value="1"/>
</dbReference>
<feature type="region of interest" description="Disordered" evidence="2">
    <location>
        <begin position="637"/>
        <end position="676"/>
    </location>
</feature>
<feature type="repeat" description="ANK" evidence="1">
    <location>
        <begin position="37"/>
        <end position="72"/>
    </location>
</feature>
<dbReference type="SMART" id="SM00248">
    <property type="entry name" value="ANK"/>
    <property type="match status" value="3"/>
</dbReference>
<dbReference type="PROSITE" id="PS50088">
    <property type="entry name" value="ANK_REPEAT"/>
    <property type="match status" value="2"/>
</dbReference>
<proteinExistence type="predicted"/>
<organism evidence="4 5">
    <name type="scientific">Priapulus caudatus</name>
    <name type="common">Priapulid worm</name>
    <dbReference type="NCBI Taxonomy" id="37621"/>
    <lineage>
        <taxon>Eukaryota</taxon>
        <taxon>Metazoa</taxon>
        <taxon>Ecdysozoa</taxon>
        <taxon>Scalidophora</taxon>
        <taxon>Priapulida</taxon>
        <taxon>Priapulimorpha</taxon>
        <taxon>Priapulimorphida</taxon>
        <taxon>Priapulidae</taxon>
        <taxon>Priapulus</taxon>
    </lineage>
</organism>